<name>A0A147BJ79_IXORI</name>
<evidence type="ECO:0000313" key="3">
    <source>
        <dbReference type="EMBL" id="JAR90375.1"/>
    </source>
</evidence>
<feature type="compositionally biased region" description="Polar residues" evidence="1">
    <location>
        <begin position="44"/>
        <end position="56"/>
    </location>
</feature>
<keyword evidence="2" id="KW-0472">Membrane</keyword>
<organism evidence="3">
    <name type="scientific">Ixodes ricinus</name>
    <name type="common">Common tick</name>
    <name type="synonym">Acarus ricinus</name>
    <dbReference type="NCBI Taxonomy" id="34613"/>
    <lineage>
        <taxon>Eukaryota</taxon>
        <taxon>Metazoa</taxon>
        <taxon>Ecdysozoa</taxon>
        <taxon>Arthropoda</taxon>
        <taxon>Chelicerata</taxon>
        <taxon>Arachnida</taxon>
        <taxon>Acari</taxon>
        <taxon>Parasitiformes</taxon>
        <taxon>Ixodida</taxon>
        <taxon>Ixodoidea</taxon>
        <taxon>Ixodidae</taxon>
        <taxon>Ixodinae</taxon>
        <taxon>Ixodes</taxon>
    </lineage>
</organism>
<accession>A0A147BJ79</accession>
<feature type="transmembrane region" description="Helical" evidence="2">
    <location>
        <begin position="17"/>
        <end position="37"/>
    </location>
</feature>
<keyword evidence="2" id="KW-0812">Transmembrane</keyword>
<dbReference type="AlphaFoldDB" id="A0A147BJ79"/>
<dbReference type="EMBL" id="GEGO01005029">
    <property type="protein sequence ID" value="JAR90375.1"/>
    <property type="molecule type" value="Transcribed_RNA"/>
</dbReference>
<sequence length="100" mass="10958">SHNVYLDNQLTPGKDRIVSSSAFALSTLGILLSAFSLRQMGHSQKWSQRGLPQQRPTAPKETRPTLDRSSCHVACRHLVCSSGLHIVSMLDILVFSPSSV</sequence>
<feature type="region of interest" description="Disordered" evidence="1">
    <location>
        <begin position="44"/>
        <end position="66"/>
    </location>
</feature>
<proteinExistence type="predicted"/>
<evidence type="ECO:0000256" key="1">
    <source>
        <dbReference type="SAM" id="MobiDB-lite"/>
    </source>
</evidence>
<evidence type="ECO:0000256" key="2">
    <source>
        <dbReference type="SAM" id="Phobius"/>
    </source>
</evidence>
<feature type="non-terminal residue" evidence="3">
    <location>
        <position position="1"/>
    </location>
</feature>
<reference evidence="3" key="1">
    <citation type="journal article" date="2018" name="PLoS Negl. Trop. Dis.">
        <title>Sialome diversity of ticks revealed by RNAseq of single tick salivary glands.</title>
        <authorList>
            <person name="Perner J."/>
            <person name="Kropackova S."/>
            <person name="Kopacek P."/>
            <person name="Ribeiro J.M."/>
        </authorList>
    </citation>
    <scope>NUCLEOTIDE SEQUENCE</scope>
    <source>
        <strain evidence="3">Siblings of single egg batch collected in Ceske Budejovice</strain>
        <tissue evidence="3">Salivary glands</tissue>
    </source>
</reference>
<keyword evidence="2" id="KW-1133">Transmembrane helix</keyword>
<protein>
    <submittedName>
        <fullName evidence="3">Uncharacterized protein</fullName>
    </submittedName>
</protein>